<name>A0A1S8T5I3_9CLOT</name>
<organism evidence="4 5">
    <name type="scientific">Clostridium puniceum</name>
    <dbReference type="NCBI Taxonomy" id="29367"/>
    <lineage>
        <taxon>Bacteria</taxon>
        <taxon>Bacillati</taxon>
        <taxon>Bacillota</taxon>
        <taxon>Clostridia</taxon>
        <taxon>Eubacteriales</taxon>
        <taxon>Clostridiaceae</taxon>
        <taxon>Clostridium</taxon>
    </lineage>
</organism>
<dbReference type="PANTHER" id="PTHR37813:SF1">
    <property type="entry name" value="FELS-2 PROPHAGE PROTEIN"/>
    <property type="match status" value="1"/>
</dbReference>
<accession>A0A1S8T5I3</accession>
<dbReference type="NCBIfam" id="TIGR01760">
    <property type="entry name" value="tape_meas_TP901"/>
    <property type="match status" value="1"/>
</dbReference>
<keyword evidence="2" id="KW-0175">Coiled coil</keyword>
<feature type="coiled-coil region" evidence="2">
    <location>
        <begin position="54"/>
        <end position="103"/>
    </location>
</feature>
<gene>
    <name evidence="4" type="ORF">CLPUN_46250</name>
</gene>
<evidence type="ECO:0000259" key="3">
    <source>
        <dbReference type="Pfam" id="PF10145"/>
    </source>
</evidence>
<comment type="caution">
    <text evidence="4">The sequence shown here is derived from an EMBL/GenBank/DDBJ whole genome shotgun (WGS) entry which is preliminary data.</text>
</comment>
<keyword evidence="1" id="KW-1188">Viral release from host cell</keyword>
<dbReference type="RefSeq" id="WP_077849545.1">
    <property type="nucleotide sequence ID" value="NZ_LZZM01000219.1"/>
</dbReference>
<dbReference type="EMBL" id="LZZM01000219">
    <property type="protein sequence ID" value="OOM72922.1"/>
    <property type="molecule type" value="Genomic_DNA"/>
</dbReference>
<keyword evidence="5" id="KW-1185">Reference proteome</keyword>
<proteinExistence type="predicted"/>
<feature type="domain" description="Phage tail tape measure protein" evidence="3">
    <location>
        <begin position="243"/>
        <end position="440"/>
    </location>
</feature>
<dbReference type="InterPro" id="IPR010090">
    <property type="entry name" value="Phage_tape_meas"/>
</dbReference>
<dbReference type="PANTHER" id="PTHR37813">
    <property type="entry name" value="FELS-2 PROPHAGE PROTEIN"/>
    <property type="match status" value="1"/>
</dbReference>
<dbReference type="Proteomes" id="UP000190890">
    <property type="component" value="Unassembled WGS sequence"/>
</dbReference>
<evidence type="ECO:0000256" key="2">
    <source>
        <dbReference type="SAM" id="Coils"/>
    </source>
</evidence>
<protein>
    <submittedName>
        <fullName evidence="4">Phage-related minor tail protein</fullName>
    </submittedName>
</protein>
<dbReference type="STRING" id="29367.CLPUN_46250"/>
<evidence type="ECO:0000313" key="5">
    <source>
        <dbReference type="Proteomes" id="UP000190890"/>
    </source>
</evidence>
<evidence type="ECO:0000313" key="4">
    <source>
        <dbReference type="EMBL" id="OOM72922.1"/>
    </source>
</evidence>
<dbReference type="Pfam" id="PF10145">
    <property type="entry name" value="PhageMin_Tail"/>
    <property type="match status" value="1"/>
</dbReference>
<evidence type="ECO:0000256" key="1">
    <source>
        <dbReference type="ARBA" id="ARBA00022612"/>
    </source>
</evidence>
<reference evidence="4 5" key="1">
    <citation type="submission" date="2016-05" db="EMBL/GenBank/DDBJ databases">
        <title>Microbial solvent formation.</title>
        <authorList>
            <person name="Poehlein A."/>
            <person name="Montoya Solano J.D."/>
            <person name="Flitsch S."/>
            <person name="Krabben P."/>
            <person name="Duerre P."/>
            <person name="Daniel R."/>
        </authorList>
    </citation>
    <scope>NUCLEOTIDE SEQUENCE [LARGE SCALE GENOMIC DNA]</scope>
    <source>
        <strain evidence="4 5">DSM 2619</strain>
    </source>
</reference>
<sequence>MAQKEVYRLDIKVGVSGDTESKNKLTAVEKMTQQIEKRTKALDKLTSSPSIKAKDNASNALDKIKSKASEVNNTKINPAVRITDNASNRISQIASNLKRLESTNTSVTLRIKDQTSNYKNKIQAKSDRLKSTNVNPTAKIQDQASEKIDKVKNKSDQLKDKKIRIQAVDEASKTVDKIESKINGWIKTAAKKVITIGTAGIIAAGGFGIGESIKTFSEYEKGLSNVKAVTNATASEMKQLDSAAKQYGSTTAWSARHVTQAEELLGQAGFSVNETISALPGLLNLASAGDLDLAAATDIASGTLRAFNLSANQSSHVADVLALSASATNSDVTDLGETMKYAAPISQALGISLEDTAAASGLLSNANIKGSQAGTVLRQTMARLASPTKEASDVMKKYGINAFDAQGNMKPLSGVVNNLNSSLGKLTSQQRADAISTIFGTESMSGVLALMNQGGKSVSDLSEQLKTANGAAQQMADTKLDNLYGQWIKLKAAVEHMQITLGERLAPYAKQFVTWLTGKMPAITDKIIEMVDYVSKHTNEIKSLAETVIGLGVAFTALSAAGKVGNAIKGISSLAGLFKGAGVAAETTEIASGLSNISVLGRLLPAIFTPVGLAVAASVGLIGAAVVAQNDLMKKSITTTTEELGPLEKVMNELNGHLNKSKKEMVDAGFIYDGFGEGVSDSFKKGAQDASKSLLKIEMDLKRLTSNGGMDASGLNTLKNYVNDYTYEGINAMKEQQSKIQTEFQKTFSLDGVTSDTEQKVLDSLNTFFETGENKQLEIRDEIYEFASDKIKENGKLMDKDIDEIKKRIAKGKALELEYTKAQNAYDQAYAKNKFSNDASKVTGIDGASELLQERAKEHQSSLDTIDNNYKGTVAYYNDLLSNSDLTDEEKENFTKGRDGAENTRNQAIQKENEGYNSDREVIYSNYEGARGMLNEKTGVQFSDEDIVAHKGTDYLKNHFSNLDQITKEGWYRIKNTSSGEMEDIYATIDKDTDEISGAWSKTANWSGGYTDELKQKVKELGEAHETERSGIQNSLSELTGSRLDADNQVISSTGRLIGQLQGVQGATGEVITGIVNVNGTPMEITSNASGQITAMHEYKGSVDSIPPNADVHISSNASGAISDMQKVKEEVNSVDGTAATVTINTVFSGAATSLGQGLGSGAVNSAVNAASEVIKNIPQHYNGTDNAPSGINSVGERGMELVLGRKFYNFKGGEKVLNNSQTVNLLKSGNKQNNEPFQVKQGQYQLAQPQQVQVSGAGGNNVQVDVQVNNGSSDVEELIVEVTQEVGRKLREAFTNIKK</sequence>